<name>A0A840CU59_9BACE</name>
<dbReference type="RefSeq" id="WP_044161948.1">
    <property type="nucleotide sequence ID" value="NZ_JACIER010000004.1"/>
</dbReference>
<proteinExistence type="predicted"/>
<keyword evidence="4" id="KW-1185">Reference proteome</keyword>
<evidence type="ECO:0000313" key="3">
    <source>
        <dbReference type="EMBL" id="MBB4043587.1"/>
    </source>
</evidence>
<protein>
    <recommendedName>
        <fullName evidence="2">DUF4468 domain-containing protein</fullName>
    </recommendedName>
</protein>
<accession>A0A840CU59</accession>
<dbReference type="Gene3D" id="3.30.530.80">
    <property type="match status" value="1"/>
</dbReference>
<dbReference type="PROSITE" id="PS51257">
    <property type="entry name" value="PROKAR_LIPOPROTEIN"/>
    <property type="match status" value="1"/>
</dbReference>
<comment type="caution">
    <text evidence="3">The sequence shown here is derived from an EMBL/GenBank/DDBJ whole genome shotgun (WGS) entry which is preliminary data.</text>
</comment>
<feature type="signal peptide" evidence="1">
    <location>
        <begin position="1"/>
        <end position="22"/>
    </location>
</feature>
<dbReference type="InterPro" id="IPR027823">
    <property type="entry name" value="DUF4468"/>
</dbReference>
<evidence type="ECO:0000256" key="1">
    <source>
        <dbReference type="SAM" id="SignalP"/>
    </source>
</evidence>
<feature type="chain" id="PRO_5033024521" description="DUF4468 domain-containing protein" evidence="1">
    <location>
        <begin position="23"/>
        <end position="373"/>
    </location>
</feature>
<sequence length="373" mass="41035">MNKLTILLLTMFLACLPIAMQADSQKEKRDDTRYLAGAVPEVDGKVVFSKEIQIPGMSQTQVFNTALKWMNERLQENKNQESRVVFSDEEKGTIAGIGEEWIIFTSSALSLDRTLTNYQITVTCKTGSCLVELEKLRFTYRDTEKYRAEEWITDKYALNKTKTKLVRGLAKWRRKTVDFADDVFMDAAVAFGAPDTRVKAQKKEEQKPSIVTSAGPVVIQSSGVKVATVEPVQTVIPAATIVPSTPAATITGTPNYKEADLKQIPGDVYALMGNSKLVISIGTDEFNMTNMTANAGGALGYQSGKAVAYCTLSADQSYEAIEKADKYTIKLYAPNQTIPSAIIECKKLPAQVSPQAGQPRTYVGEITKLLIKQ</sequence>
<keyword evidence="1" id="KW-0732">Signal</keyword>
<reference evidence="3" key="1">
    <citation type="submission" date="2020-08" db="EMBL/GenBank/DDBJ databases">
        <title>Genomic Encyclopedia of Type Strains, Phase IV (KMG-IV): sequencing the most valuable type-strain genomes for metagenomic binning, comparative biology and taxonomic classification.</title>
        <authorList>
            <person name="Goeker M."/>
        </authorList>
    </citation>
    <scope>NUCLEOTIDE SEQUENCE [LARGE SCALE GENOMIC DNA]</scope>
    <source>
        <strain evidence="3">DSM 105720</strain>
    </source>
</reference>
<dbReference type="Pfam" id="PF14730">
    <property type="entry name" value="DUF4468"/>
    <property type="match status" value="1"/>
</dbReference>
<feature type="domain" description="DUF4468" evidence="2">
    <location>
        <begin position="48"/>
        <end position="138"/>
    </location>
</feature>
<evidence type="ECO:0000259" key="2">
    <source>
        <dbReference type="Pfam" id="PF14730"/>
    </source>
</evidence>
<dbReference type="Proteomes" id="UP000560658">
    <property type="component" value="Unassembled WGS sequence"/>
</dbReference>
<dbReference type="AlphaFoldDB" id="A0A840CU59"/>
<organism evidence="3 4">
    <name type="scientific">Bacteroides reticulotermitis</name>
    <dbReference type="NCBI Taxonomy" id="1133319"/>
    <lineage>
        <taxon>Bacteria</taxon>
        <taxon>Pseudomonadati</taxon>
        <taxon>Bacteroidota</taxon>
        <taxon>Bacteroidia</taxon>
        <taxon>Bacteroidales</taxon>
        <taxon>Bacteroidaceae</taxon>
        <taxon>Bacteroides</taxon>
    </lineage>
</organism>
<dbReference type="CDD" id="cd12190">
    <property type="entry name" value="Bacova_04320_like"/>
    <property type="match status" value="1"/>
</dbReference>
<evidence type="ECO:0000313" key="4">
    <source>
        <dbReference type="Proteomes" id="UP000560658"/>
    </source>
</evidence>
<gene>
    <name evidence="3" type="ORF">GGR06_001369</name>
</gene>
<dbReference type="EMBL" id="JACIER010000004">
    <property type="protein sequence ID" value="MBB4043587.1"/>
    <property type="molecule type" value="Genomic_DNA"/>
</dbReference>